<dbReference type="AlphaFoldDB" id="A0A2U1KHA4"/>
<dbReference type="Proteomes" id="UP000245207">
    <property type="component" value="Unassembled WGS sequence"/>
</dbReference>
<evidence type="ECO:0000313" key="3">
    <source>
        <dbReference type="Proteomes" id="UP000245207"/>
    </source>
</evidence>
<evidence type="ECO:0000313" key="2">
    <source>
        <dbReference type="EMBL" id="PWA36165.1"/>
    </source>
</evidence>
<protein>
    <submittedName>
        <fullName evidence="2">Uncharacterized protein</fullName>
    </submittedName>
</protein>
<feature type="compositionally biased region" description="Low complexity" evidence="1">
    <location>
        <begin position="10"/>
        <end position="31"/>
    </location>
</feature>
<organism evidence="2 3">
    <name type="scientific">Artemisia annua</name>
    <name type="common">Sweet wormwood</name>
    <dbReference type="NCBI Taxonomy" id="35608"/>
    <lineage>
        <taxon>Eukaryota</taxon>
        <taxon>Viridiplantae</taxon>
        <taxon>Streptophyta</taxon>
        <taxon>Embryophyta</taxon>
        <taxon>Tracheophyta</taxon>
        <taxon>Spermatophyta</taxon>
        <taxon>Magnoliopsida</taxon>
        <taxon>eudicotyledons</taxon>
        <taxon>Gunneridae</taxon>
        <taxon>Pentapetalae</taxon>
        <taxon>asterids</taxon>
        <taxon>campanulids</taxon>
        <taxon>Asterales</taxon>
        <taxon>Asteraceae</taxon>
        <taxon>Asteroideae</taxon>
        <taxon>Anthemideae</taxon>
        <taxon>Artemisiinae</taxon>
        <taxon>Artemisia</taxon>
    </lineage>
</organism>
<comment type="caution">
    <text evidence="2">The sequence shown here is derived from an EMBL/GenBank/DDBJ whole genome shotgun (WGS) entry which is preliminary data.</text>
</comment>
<keyword evidence="3" id="KW-1185">Reference proteome</keyword>
<proteinExistence type="predicted"/>
<name>A0A2U1KHA4_ARTAN</name>
<accession>A0A2U1KHA4</accession>
<sequence length="91" mass="9749">MEPYKSPAPSSGANGTSVSSSGSNFSSVDSGSWDDWDNDANRKYLSTTTAAPTNANDWAGWDDVKDDGFDKFDAKSTTGKSDENWSWVGVL</sequence>
<gene>
    <name evidence="2" type="ORF">CTI12_AA602600</name>
</gene>
<evidence type="ECO:0000256" key="1">
    <source>
        <dbReference type="SAM" id="MobiDB-lite"/>
    </source>
</evidence>
<reference evidence="2 3" key="1">
    <citation type="journal article" date="2018" name="Mol. Plant">
        <title>The genome of Artemisia annua provides insight into the evolution of Asteraceae family and artemisinin biosynthesis.</title>
        <authorList>
            <person name="Shen Q."/>
            <person name="Zhang L."/>
            <person name="Liao Z."/>
            <person name="Wang S."/>
            <person name="Yan T."/>
            <person name="Shi P."/>
            <person name="Liu M."/>
            <person name="Fu X."/>
            <person name="Pan Q."/>
            <person name="Wang Y."/>
            <person name="Lv Z."/>
            <person name="Lu X."/>
            <person name="Zhang F."/>
            <person name="Jiang W."/>
            <person name="Ma Y."/>
            <person name="Chen M."/>
            <person name="Hao X."/>
            <person name="Li L."/>
            <person name="Tang Y."/>
            <person name="Lv G."/>
            <person name="Zhou Y."/>
            <person name="Sun X."/>
            <person name="Brodelius P.E."/>
            <person name="Rose J.K.C."/>
            <person name="Tang K."/>
        </authorList>
    </citation>
    <scope>NUCLEOTIDE SEQUENCE [LARGE SCALE GENOMIC DNA]</scope>
    <source>
        <strain evidence="3">cv. Huhao1</strain>
        <tissue evidence="2">Leaf</tissue>
    </source>
</reference>
<feature type="region of interest" description="Disordered" evidence="1">
    <location>
        <begin position="1"/>
        <end position="35"/>
    </location>
</feature>
<dbReference type="EMBL" id="PKPP01018678">
    <property type="protein sequence ID" value="PWA36165.1"/>
    <property type="molecule type" value="Genomic_DNA"/>
</dbReference>